<dbReference type="InterPro" id="IPR051861">
    <property type="entry name" value="NET_actin-binding_domain"/>
</dbReference>
<feature type="coiled-coil region" evidence="3">
    <location>
        <begin position="455"/>
        <end position="482"/>
    </location>
</feature>
<dbReference type="PROSITE" id="PS51774">
    <property type="entry name" value="NAB"/>
    <property type="match status" value="1"/>
</dbReference>
<evidence type="ECO:0000256" key="4">
    <source>
        <dbReference type="SAM" id="MobiDB-lite"/>
    </source>
</evidence>
<dbReference type="EMBL" id="JAINDJ010000006">
    <property type="protein sequence ID" value="KAG9443282.1"/>
    <property type="molecule type" value="Genomic_DNA"/>
</dbReference>
<dbReference type="AlphaFoldDB" id="A0AAV7E634"/>
<sequence>MYYQKRPELVAHVEDFYRRYRALAERYDNVTGELRKNVPRQLQSQGSGSGSDFGSESPSPSPSPDRTSRTGQAHRTAGFDVFLGSEHSRKGSDRSSSSSDTESDSSEPTLKDQFSSPGENGNHFELQERISMLESELFDTKEKLQACEEGRKVVENGSHEAANIKFSKLEDALIKSNEKTRVLEEEIARLKLELDQNQSPGLSSGFDFKTDSFDKEDNKLVESADLEFELNRGRQLEGQIAALKTEVSNRERTIEELKAELSSTRTRFLQEKLQMELEISGLSESREAELSLERKRVSDLQEEIVKLNAVISEHESMIVDLKTRISEAYERYSEEKHQLAGETSTWKESHSSLKSRFMLLEAELNQLKGANLVKESQIERLSTECGLKDKRMEEVNKEYDAHKLRYDTMVAEKNELFAKMQSLEDVVISRDDRIRQMDEHLHRLHMEHMQLIKGCEDAKAAAAELSGRVKELEEEVERQRVVIADNAELKREAIRQLCISLEHYRDGYEKLKQALHGHRPPSVLAS</sequence>
<evidence type="ECO:0000259" key="5">
    <source>
        <dbReference type="PROSITE" id="PS51774"/>
    </source>
</evidence>
<accession>A0AAV7E634</accession>
<evidence type="ECO:0000256" key="2">
    <source>
        <dbReference type="ARBA" id="ARBA00038006"/>
    </source>
</evidence>
<dbReference type="PANTHER" id="PTHR32258:SF3">
    <property type="entry name" value="PROTEIN NETWORKED 4A"/>
    <property type="match status" value="1"/>
</dbReference>
<protein>
    <recommendedName>
        <fullName evidence="5">NAB domain-containing protein</fullName>
    </recommendedName>
</protein>
<feature type="region of interest" description="Disordered" evidence="4">
    <location>
        <begin position="34"/>
        <end position="122"/>
    </location>
</feature>
<comment type="similarity">
    <text evidence="2">Belongs to the NET family.</text>
</comment>
<feature type="coiled-coil region" evidence="3">
    <location>
        <begin position="240"/>
        <end position="317"/>
    </location>
</feature>
<dbReference type="GO" id="GO:0005774">
    <property type="term" value="C:vacuolar membrane"/>
    <property type="evidence" value="ECO:0007669"/>
    <property type="project" value="TreeGrafter"/>
</dbReference>
<gene>
    <name evidence="6" type="ORF">H6P81_014622</name>
</gene>
<feature type="domain" description="NAB" evidence="5">
    <location>
        <begin position="1"/>
        <end position="34"/>
    </location>
</feature>
<evidence type="ECO:0000313" key="6">
    <source>
        <dbReference type="EMBL" id="KAG9443282.1"/>
    </source>
</evidence>
<evidence type="ECO:0000256" key="3">
    <source>
        <dbReference type="SAM" id="Coils"/>
    </source>
</evidence>
<name>A0AAV7E634_ARIFI</name>
<dbReference type="PANTHER" id="PTHR32258">
    <property type="entry name" value="PROTEIN NETWORKED 4A"/>
    <property type="match status" value="1"/>
</dbReference>
<dbReference type="InterPro" id="IPR011684">
    <property type="entry name" value="NAB"/>
</dbReference>
<evidence type="ECO:0000313" key="7">
    <source>
        <dbReference type="Proteomes" id="UP000825729"/>
    </source>
</evidence>
<comment type="caution">
    <text evidence="6">The sequence shown here is derived from an EMBL/GenBank/DDBJ whole genome shotgun (WGS) entry which is preliminary data.</text>
</comment>
<dbReference type="Proteomes" id="UP000825729">
    <property type="component" value="Unassembled WGS sequence"/>
</dbReference>
<evidence type="ECO:0000256" key="1">
    <source>
        <dbReference type="ARBA" id="ARBA00023054"/>
    </source>
</evidence>
<dbReference type="Gene3D" id="1.10.287.1490">
    <property type="match status" value="1"/>
</dbReference>
<keyword evidence="7" id="KW-1185">Reference proteome</keyword>
<organism evidence="6 7">
    <name type="scientific">Aristolochia fimbriata</name>
    <name type="common">White veined hardy Dutchman's pipe vine</name>
    <dbReference type="NCBI Taxonomy" id="158543"/>
    <lineage>
        <taxon>Eukaryota</taxon>
        <taxon>Viridiplantae</taxon>
        <taxon>Streptophyta</taxon>
        <taxon>Embryophyta</taxon>
        <taxon>Tracheophyta</taxon>
        <taxon>Spermatophyta</taxon>
        <taxon>Magnoliopsida</taxon>
        <taxon>Magnoliidae</taxon>
        <taxon>Piperales</taxon>
        <taxon>Aristolochiaceae</taxon>
        <taxon>Aristolochia</taxon>
    </lineage>
</organism>
<dbReference type="Pfam" id="PF07765">
    <property type="entry name" value="KIP1"/>
    <property type="match status" value="1"/>
</dbReference>
<reference evidence="6 7" key="1">
    <citation type="submission" date="2021-07" db="EMBL/GenBank/DDBJ databases">
        <title>The Aristolochia fimbriata genome: insights into angiosperm evolution, floral development and chemical biosynthesis.</title>
        <authorList>
            <person name="Jiao Y."/>
        </authorList>
    </citation>
    <scope>NUCLEOTIDE SEQUENCE [LARGE SCALE GENOMIC DNA]</scope>
    <source>
        <strain evidence="6">IBCAS-2021</strain>
        <tissue evidence="6">Leaf</tissue>
    </source>
</reference>
<proteinExistence type="inferred from homology"/>
<feature type="compositionally biased region" description="Low complexity" evidence="4">
    <location>
        <begin position="44"/>
        <end position="58"/>
    </location>
</feature>
<keyword evidence="1 3" id="KW-0175">Coiled coil</keyword>
<dbReference type="GO" id="GO:0003779">
    <property type="term" value="F:actin binding"/>
    <property type="evidence" value="ECO:0007669"/>
    <property type="project" value="InterPro"/>
</dbReference>